<evidence type="ECO:0000256" key="11">
    <source>
        <dbReference type="ARBA" id="ARBA00023303"/>
    </source>
</evidence>
<evidence type="ECO:0000256" key="10">
    <source>
        <dbReference type="ARBA" id="ARBA00023201"/>
    </source>
</evidence>
<keyword evidence="6 13" id="KW-1133">Transmembrane helix</keyword>
<proteinExistence type="evidence at transcript level"/>
<keyword evidence="7" id="KW-0915">Sodium</keyword>
<accession>A0AAN0N818</accession>
<comment type="similarity">
    <text evidence="2 12">Belongs to the amiloride-sensitive sodium channel (TC 1.A.6) family.</text>
</comment>
<comment type="subcellular location">
    <subcellularLocation>
        <location evidence="1">Membrane</location>
        <topology evidence="1">Multi-pass membrane protein</topology>
    </subcellularLocation>
</comment>
<dbReference type="InterPro" id="IPR001873">
    <property type="entry name" value="ENaC"/>
</dbReference>
<evidence type="ECO:0000256" key="5">
    <source>
        <dbReference type="ARBA" id="ARBA00022692"/>
    </source>
</evidence>
<keyword evidence="10 12" id="KW-0739">Sodium transport</keyword>
<dbReference type="GO" id="GO:0016020">
    <property type="term" value="C:membrane"/>
    <property type="evidence" value="ECO:0007669"/>
    <property type="project" value="UniProtKB-SubCell"/>
</dbReference>
<dbReference type="Pfam" id="PF00858">
    <property type="entry name" value="ASC"/>
    <property type="match status" value="1"/>
</dbReference>
<keyword evidence="8 12" id="KW-0406">Ion transport</keyword>
<evidence type="ECO:0000256" key="1">
    <source>
        <dbReference type="ARBA" id="ARBA00004141"/>
    </source>
</evidence>
<evidence type="ECO:0000256" key="8">
    <source>
        <dbReference type="ARBA" id="ARBA00023065"/>
    </source>
</evidence>
<name>A0AAN0N818_9ACAR</name>
<keyword evidence="4 12" id="KW-0894">Sodium channel</keyword>
<dbReference type="AlphaFoldDB" id="A0AAN0N818"/>
<evidence type="ECO:0000256" key="7">
    <source>
        <dbReference type="ARBA" id="ARBA00023053"/>
    </source>
</evidence>
<keyword evidence="5 12" id="KW-0812">Transmembrane</keyword>
<keyword evidence="9 13" id="KW-0472">Membrane</keyword>
<evidence type="ECO:0000256" key="3">
    <source>
        <dbReference type="ARBA" id="ARBA00022448"/>
    </source>
</evidence>
<evidence type="ECO:0000256" key="6">
    <source>
        <dbReference type="ARBA" id="ARBA00022989"/>
    </source>
</evidence>
<organism evidence="14">
    <name type="scientific">Polyphagotarsonemus latus</name>
    <dbReference type="NCBI Taxonomy" id="1204166"/>
    <lineage>
        <taxon>Eukaryota</taxon>
        <taxon>Metazoa</taxon>
        <taxon>Ecdysozoa</taxon>
        <taxon>Arthropoda</taxon>
        <taxon>Chelicerata</taxon>
        <taxon>Arachnida</taxon>
        <taxon>Acari</taxon>
        <taxon>Acariformes</taxon>
        <taxon>Trombidiformes</taxon>
        <taxon>Prostigmata</taxon>
        <taxon>Eleutherengona</taxon>
        <taxon>Heterostigmata</taxon>
        <taxon>Tarsonemoidea</taxon>
        <taxon>Tarsonemidae</taxon>
        <taxon>Polyphagotarsonemus</taxon>
    </lineage>
</organism>
<evidence type="ECO:0000256" key="2">
    <source>
        <dbReference type="ARBA" id="ARBA00007193"/>
    </source>
</evidence>
<evidence type="ECO:0000256" key="12">
    <source>
        <dbReference type="RuleBase" id="RU000679"/>
    </source>
</evidence>
<sequence length="476" mass="56703">MTKSNFLKHFLIFFTCFYACFYQLRLLIDNYLSYEIETEVTTNYAEEKVIIPDISLCNFFIDLLDEDKLRKSSFKNYLFKNKLMKDNQLIKDLLRNEKIFQLFENFYTINQISYFFYEPKQIFRKIKSLVYNDTFIGLVEKECEFKFYSSLQDACYLIICPYQKKETKTYSNIYVKKNILSKSKNKNIFLQLNLNQDTLKKIFSPFAVYILSTNIGFPYRSSTKTSISLMSPDIPRKYIITYQRYRSRLLPAPYKTDCVDYQLQGHISRSQKIDKCIKIEKNAFEELRNRSYFGNLVYGNETNQYFDFYRQFFNSKEYKKLFPVLSFVYDKCANQSIKKDCYAQNFTPFLVQQLIIPNNSKTTVLKLLATTLPQIKNKTKPKLNPNNFFALACSIVSFWFGITIFRFIYFASDFYSSCKTKILKLKVKKQISKPTKTSLYSLHKTNLYIDKVKNFKRLKLSDKKKIELSNGTFEKK</sequence>
<protein>
    <submittedName>
        <fullName evidence="14">Epithelial sodium channel/degenerin-like protein</fullName>
    </submittedName>
</protein>
<evidence type="ECO:0000256" key="4">
    <source>
        <dbReference type="ARBA" id="ARBA00022461"/>
    </source>
</evidence>
<keyword evidence="11 12" id="KW-0407">Ion channel</keyword>
<dbReference type="EMBL" id="PP155030">
    <property type="protein sequence ID" value="WRW34104.1"/>
    <property type="molecule type" value="mRNA"/>
</dbReference>
<evidence type="ECO:0000256" key="13">
    <source>
        <dbReference type="SAM" id="Phobius"/>
    </source>
</evidence>
<keyword evidence="3 12" id="KW-0813">Transport</keyword>
<feature type="transmembrane region" description="Helical" evidence="13">
    <location>
        <begin position="388"/>
        <end position="409"/>
    </location>
</feature>
<reference evidence="14" key="1">
    <citation type="submission" date="2024-01" db="EMBL/GenBank/DDBJ databases">
        <title>Genome insights into chemosensory and detoxification machineries of broad mite, Polyphagotarsonemus latus (Tarsonemidae: Acari).</title>
        <authorList>
            <person name="Muthugoundar M."/>
            <person name="P J A."/>
            <person name="Augustine N."/>
        </authorList>
    </citation>
    <scope>NUCLEOTIDE SEQUENCE</scope>
</reference>
<evidence type="ECO:0000256" key="9">
    <source>
        <dbReference type="ARBA" id="ARBA00023136"/>
    </source>
</evidence>
<dbReference type="GO" id="GO:0005272">
    <property type="term" value="F:sodium channel activity"/>
    <property type="evidence" value="ECO:0007669"/>
    <property type="project" value="UniProtKB-KW"/>
</dbReference>
<evidence type="ECO:0000313" key="14">
    <source>
        <dbReference type="EMBL" id="WRW34104.1"/>
    </source>
</evidence>